<dbReference type="Proteomes" id="UP000821853">
    <property type="component" value="Chromosome 2"/>
</dbReference>
<gene>
    <name evidence="1" type="ORF">HPB48_003222</name>
</gene>
<evidence type="ECO:0000313" key="1">
    <source>
        <dbReference type="EMBL" id="KAH9367200.1"/>
    </source>
</evidence>
<proteinExistence type="predicted"/>
<dbReference type="AlphaFoldDB" id="A0A9J6FXT7"/>
<comment type="caution">
    <text evidence="1">The sequence shown here is derived from an EMBL/GenBank/DDBJ whole genome shotgun (WGS) entry which is preliminary data.</text>
</comment>
<name>A0A9J6FXT7_HAELO</name>
<sequence>MIATAFVRRDFERTSLQHRTLYNKHASDPAARDCRRCGERPETAFHILQECEVINLSRQEGHYFVSRQIVCLAKEKVPGATVKEEKVFRTKEGVRLKPNLVLQVAEEVLLTWR</sequence>
<protein>
    <submittedName>
        <fullName evidence="1">Uncharacterized protein</fullName>
    </submittedName>
</protein>
<dbReference type="EMBL" id="JABSTR010000004">
    <property type="protein sequence ID" value="KAH9367200.1"/>
    <property type="molecule type" value="Genomic_DNA"/>
</dbReference>
<keyword evidence="2" id="KW-1185">Reference proteome</keyword>
<evidence type="ECO:0000313" key="2">
    <source>
        <dbReference type="Proteomes" id="UP000821853"/>
    </source>
</evidence>
<accession>A0A9J6FXT7</accession>
<reference evidence="1 2" key="1">
    <citation type="journal article" date="2020" name="Cell">
        <title>Large-Scale Comparative Analyses of Tick Genomes Elucidate Their Genetic Diversity and Vector Capacities.</title>
        <authorList>
            <consortium name="Tick Genome and Microbiome Consortium (TIGMIC)"/>
            <person name="Jia N."/>
            <person name="Wang J."/>
            <person name="Shi W."/>
            <person name="Du L."/>
            <person name="Sun Y."/>
            <person name="Zhan W."/>
            <person name="Jiang J.F."/>
            <person name="Wang Q."/>
            <person name="Zhang B."/>
            <person name="Ji P."/>
            <person name="Bell-Sakyi L."/>
            <person name="Cui X.M."/>
            <person name="Yuan T.T."/>
            <person name="Jiang B.G."/>
            <person name="Yang W.F."/>
            <person name="Lam T.T."/>
            <person name="Chang Q.C."/>
            <person name="Ding S.J."/>
            <person name="Wang X.J."/>
            <person name="Zhu J.G."/>
            <person name="Ruan X.D."/>
            <person name="Zhao L."/>
            <person name="Wei J.T."/>
            <person name="Ye R.Z."/>
            <person name="Que T.C."/>
            <person name="Du C.H."/>
            <person name="Zhou Y.H."/>
            <person name="Cheng J.X."/>
            <person name="Dai P.F."/>
            <person name="Guo W.B."/>
            <person name="Han X.H."/>
            <person name="Huang E.J."/>
            <person name="Li L.F."/>
            <person name="Wei W."/>
            <person name="Gao Y.C."/>
            <person name="Liu J.Z."/>
            <person name="Shao H.Z."/>
            <person name="Wang X."/>
            <person name="Wang C.C."/>
            <person name="Yang T.C."/>
            <person name="Huo Q.B."/>
            <person name="Li W."/>
            <person name="Chen H.Y."/>
            <person name="Chen S.E."/>
            <person name="Zhou L.G."/>
            <person name="Ni X.B."/>
            <person name="Tian J.H."/>
            <person name="Sheng Y."/>
            <person name="Liu T."/>
            <person name="Pan Y.S."/>
            <person name="Xia L.Y."/>
            <person name="Li J."/>
            <person name="Zhao F."/>
            <person name="Cao W.C."/>
        </authorList>
    </citation>
    <scope>NUCLEOTIDE SEQUENCE [LARGE SCALE GENOMIC DNA]</scope>
    <source>
        <strain evidence="1">HaeL-2018</strain>
    </source>
</reference>
<dbReference type="VEuPathDB" id="VectorBase:HLOH_048999"/>
<organism evidence="1 2">
    <name type="scientific">Haemaphysalis longicornis</name>
    <name type="common">Bush tick</name>
    <dbReference type="NCBI Taxonomy" id="44386"/>
    <lineage>
        <taxon>Eukaryota</taxon>
        <taxon>Metazoa</taxon>
        <taxon>Ecdysozoa</taxon>
        <taxon>Arthropoda</taxon>
        <taxon>Chelicerata</taxon>
        <taxon>Arachnida</taxon>
        <taxon>Acari</taxon>
        <taxon>Parasitiformes</taxon>
        <taxon>Ixodida</taxon>
        <taxon>Ixodoidea</taxon>
        <taxon>Ixodidae</taxon>
        <taxon>Haemaphysalinae</taxon>
        <taxon>Haemaphysalis</taxon>
    </lineage>
</organism>